<proteinExistence type="predicted"/>
<dbReference type="InterPro" id="IPR052523">
    <property type="entry name" value="Trichothecene_AcTrans"/>
</dbReference>
<protein>
    <recommendedName>
        <fullName evidence="1">N-acetyltransferase domain-containing protein</fullName>
    </recommendedName>
</protein>
<dbReference type="PANTHER" id="PTHR42791">
    <property type="entry name" value="GNAT FAMILY ACETYLTRANSFERASE"/>
    <property type="match status" value="1"/>
</dbReference>
<accession>A0AAD7IM69</accession>
<evidence type="ECO:0000313" key="3">
    <source>
        <dbReference type="Proteomes" id="UP001215598"/>
    </source>
</evidence>
<dbReference type="EMBL" id="JARKIB010000080">
    <property type="protein sequence ID" value="KAJ7746371.1"/>
    <property type="molecule type" value="Genomic_DNA"/>
</dbReference>
<organism evidence="2 3">
    <name type="scientific">Mycena metata</name>
    <dbReference type="NCBI Taxonomy" id="1033252"/>
    <lineage>
        <taxon>Eukaryota</taxon>
        <taxon>Fungi</taxon>
        <taxon>Dikarya</taxon>
        <taxon>Basidiomycota</taxon>
        <taxon>Agaricomycotina</taxon>
        <taxon>Agaricomycetes</taxon>
        <taxon>Agaricomycetidae</taxon>
        <taxon>Agaricales</taxon>
        <taxon>Marasmiineae</taxon>
        <taxon>Mycenaceae</taxon>
        <taxon>Mycena</taxon>
    </lineage>
</organism>
<dbReference type="Pfam" id="PF13673">
    <property type="entry name" value="Acetyltransf_10"/>
    <property type="match status" value="1"/>
</dbReference>
<feature type="domain" description="N-acetyltransferase" evidence="1">
    <location>
        <begin position="87"/>
        <end position="152"/>
    </location>
</feature>
<evidence type="ECO:0000313" key="2">
    <source>
        <dbReference type="EMBL" id="KAJ7746371.1"/>
    </source>
</evidence>
<keyword evidence="3" id="KW-1185">Reference proteome</keyword>
<comment type="caution">
    <text evidence="2">The sequence shown here is derived from an EMBL/GenBank/DDBJ whole genome shotgun (WGS) entry which is preliminary data.</text>
</comment>
<dbReference type="Proteomes" id="UP001215598">
    <property type="component" value="Unassembled WGS sequence"/>
</dbReference>
<sequence>MNWFGGLSTAIMDDNPPLNVRKLENLRIFLDSVNRSVTLVGGRVTVVAIPQGSGQEEIVAFAAWVPPHKVIEDRALNQNMAENNRGLQTDHRLEITATDPDYQGKGYCRLLMKEGFSTCQSKPITLEATTAHSRDVYAHLGFEVVESLTLGKGQVNNRGLRIAKREPATGFPWPSTDVTENAGD</sequence>
<dbReference type="SUPFAM" id="SSF55729">
    <property type="entry name" value="Acyl-CoA N-acyltransferases (Nat)"/>
    <property type="match status" value="1"/>
</dbReference>
<reference evidence="2" key="1">
    <citation type="submission" date="2023-03" db="EMBL/GenBank/DDBJ databases">
        <title>Massive genome expansion in bonnet fungi (Mycena s.s.) driven by repeated elements and novel gene families across ecological guilds.</title>
        <authorList>
            <consortium name="Lawrence Berkeley National Laboratory"/>
            <person name="Harder C.B."/>
            <person name="Miyauchi S."/>
            <person name="Viragh M."/>
            <person name="Kuo A."/>
            <person name="Thoen E."/>
            <person name="Andreopoulos B."/>
            <person name="Lu D."/>
            <person name="Skrede I."/>
            <person name="Drula E."/>
            <person name="Henrissat B."/>
            <person name="Morin E."/>
            <person name="Kohler A."/>
            <person name="Barry K."/>
            <person name="LaButti K."/>
            <person name="Morin E."/>
            <person name="Salamov A."/>
            <person name="Lipzen A."/>
            <person name="Mereny Z."/>
            <person name="Hegedus B."/>
            <person name="Baldrian P."/>
            <person name="Stursova M."/>
            <person name="Weitz H."/>
            <person name="Taylor A."/>
            <person name="Grigoriev I.V."/>
            <person name="Nagy L.G."/>
            <person name="Martin F."/>
            <person name="Kauserud H."/>
        </authorList>
    </citation>
    <scope>NUCLEOTIDE SEQUENCE</scope>
    <source>
        <strain evidence="2">CBHHK182m</strain>
    </source>
</reference>
<dbReference type="InterPro" id="IPR000182">
    <property type="entry name" value="GNAT_dom"/>
</dbReference>
<gene>
    <name evidence="2" type="ORF">B0H16DRAFT_1462538</name>
</gene>
<name>A0AAD7IM69_9AGAR</name>
<dbReference type="InterPro" id="IPR016181">
    <property type="entry name" value="Acyl_CoA_acyltransferase"/>
</dbReference>
<dbReference type="PANTHER" id="PTHR42791:SF1">
    <property type="entry name" value="N-ACETYLTRANSFERASE DOMAIN-CONTAINING PROTEIN"/>
    <property type="match status" value="1"/>
</dbReference>
<dbReference type="GO" id="GO:0016747">
    <property type="term" value="F:acyltransferase activity, transferring groups other than amino-acyl groups"/>
    <property type="evidence" value="ECO:0007669"/>
    <property type="project" value="InterPro"/>
</dbReference>
<dbReference type="Gene3D" id="3.40.630.30">
    <property type="match status" value="1"/>
</dbReference>
<dbReference type="AlphaFoldDB" id="A0AAD7IM69"/>
<evidence type="ECO:0000259" key="1">
    <source>
        <dbReference type="Pfam" id="PF13673"/>
    </source>
</evidence>